<organism evidence="2 3">
    <name type="scientific">Slackia exigua (strain ATCC 700122 / DSM 15923 / CIP 105133 / JCM 11022 / KCTC 5966 / S-7)</name>
    <dbReference type="NCBI Taxonomy" id="649764"/>
    <lineage>
        <taxon>Bacteria</taxon>
        <taxon>Bacillati</taxon>
        <taxon>Actinomycetota</taxon>
        <taxon>Coriobacteriia</taxon>
        <taxon>Eggerthellales</taxon>
        <taxon>Eggerthellaceae</taxon>
        <taxon>Slackia</taxon>
    </lineage>
</organism>
<evidence type="ECO:0000313" key="3">
    <source>
        <dbReference type="Proteomes" id="UP000006001"/>
    </source>
</evidence>
<dbReference type="HOGENOM" id="CLU_3205354_0_0_11"/>
<dbReference type="EMBL" id="ACUX02000006">
    <property type="protein sequence ID" value="EEZ61397.1"/>
    <property type="molecule type" value="Genomic_DNA"/>
</dbReference>
<reference evidence="2" key="1">
    <citation type="submission" date="2009-10" db="EMBL/GenBank/DDBJ databases">
        <authorList>
            <person name="Weinstock G."/>
            <person name="Sodergren E."/>
            <person name="Clifton S."/>
            <person name="Fulton L."/>
            <person name="Fulton B."/>
            <person name="Courtney L."/>
            <person name="Fronick C."/>
            <person name="Harrison M."/>
            <person name="Strong C."/>
            <person name="Farmer C."/>
            <person name="Delahaunty K."/>
            <person name="Markovic C."/>
            <person name="Hall O."/>
            <person name="Minx P."/>
            <person name="Tomlinson C."/>
            <person name="Mitreva M."/>
            <person name="Nelson J."/>
            <person name="Hou S."/>
            <person name="Wollam A."/>
            <person name="Pepin K.H."/>
            <person name="Johnson M."/>
            <person name="Bhonagiri V."/>
            <person name="Nash W.E."/>
            <person name="Warren W."/>
            <person name="Chinwalla A."/>
            <person name="Mardis E.R."/>
            <person name="Wilson R.K."/>
        </authorList>
    </citation>
    <scope>NUCLEOTIDE SEQUENCE [LARGE SCALE GENOMIC DNA]</scope>
    <source>
        <strain evidence="2">ATCC 700122</strain>
    </source>
</reference>
<feature type="compositionally biased region" description="Basic and acidic residues" evidence="1">
    <location>
        <begin position="1"/>
        <end position="12"/>
    </location>
</feature>
<protein>
    <submittedName>
        <fullName evidence="2">Uncharacterized protein</fullName>
    </submittedName>
</protein>
<evidence type="ECO:0000313" key="2">
    <source>
        <dbReference type="EMBL" id="EEZ61397.1"/>
    </source>
</evidence>
<comment type="caution">
    <text evidence="2">The sequence shown here is derived from an EMBL/GenBank/DDBJ whole genome shotgun (WGS) entry which is preliminary data.</text>
</comment>
<accession>D0WFY4</accession>
<evidence type="ECO:0000256" key="1">
    <source>
        <dbReference type="SAM" id="MobiDB-lite"/>
    </source>
</evidence>
<keyword evidence="3" id="KW-1185">Reference proteome</keyword>
<proteinExistence type="predicted"/>
<name>D0WFY4_SLAES</name>
<feature type="region of interest" description="Disordered" evidence="1">
    <location>
        <begin position="1"/>
        <end position="21"/>
    </location>
</feature>
<sequence>MKESSPRIERMRRPVPAVSRNAARRARNVALRSPRPAQARVLICT</sequence>
<dbReference type="Proteomes" id="UP000006001">
    <property type="component" value="Unassembled WGS sequence"/>
</dbReference>
<gene>
    <name evidence="2" type="ORF">HMPREF0762_00734</name>
</gene>
<dbReference type="AlphaFoldDB" id="D0WFY4"/>